<evidence type="ECO:0000313" key="4">
    <source>
        <dbReference type="Proteomes" id="UP001157974"/>
    </source>
</evidence>
<feature type="repeat" description="PPR" evidence="2">
    <location>
        <begin position="417"/>
        <end position="451"/>
    </location>
</feature>
<gene>
    <name evidence="3" type="ORF">NDN08_007571</name>
</gene>
<evidence type="ECO:0000256" key="1">
    <source>
        <dbReference type="ARBA" id="ARBA00022737"/>
    </source>
</evidence>
<dbReference type="PANTHER" id="PTHR47447">
    <property type="entry name" value="OS03G0856100 PROTEIN"/>
    <property type="match status" value="1"/>
</dbReference>
<organism evidence="3 4">
    <name type="scientific">Rhodosorus marinus</name>
    <dbReference type="NCBI Taxonomy" id="101924"/>
    <lineage>
        <taxon>Eukaryota</taxon>
        <taxon>Rhodophyta</taxon>
        <taxon>Stylonematophyceae</taxon>
        <taxon>Stylonematales</taxon>
        <taxon>Stylonemataceae</taxon>
        <taxon>Rhodosorus</taxon>
    </lineage>
</organism>
<dbReference type="AlphaFoldDB" id="A0AAV8UXY8"/>
<name>A0AAV8UXY8_9RHOD</name>
<evidence type="ECO:0008006" key="5">
    <source>
        <dbReference type="Google" id="ProtNLM"/>
    </source>
</evidence>
<evidence type="ECO:0000256" key="2">
    <source>
        <dbReference type="PROSITE-ProRule" id="PRU00708"/>
    </source>
</evidence>
<dbReference type="Pfam" id="PF13041">
    <property type="entry name" value="PPR_2"/>
    <property type="match status" value="1"/>
</dbReference>
<sequence>MARDDWCIGYAVLPGLSCRRPFGTARGGFVLVRSVARSRQGLNASLVNHVLELARNGGDESEFREYWEQVHGFDERNQLLQRVIKGGSMESTEKCVFIMLQGGTKVSVDSMRALMELAHGDVATVLAMLSRCRSSTQPVRMGFYMALLESVNGRARAEQVVDEMEMVFGCRTRTSLVLLFKKCADEGDRDSMVRILQDFSRSQYRIDEEVYLSLLRTMHKACGSLEEAVTKLLLILKRNRLVDSKSVEQIGKAHLDRGELHLLQIISQNCILEGRLAALMVRACAEKDDLMGAEMIVDELERSRGGFGSTCIFAYNALLESYVKADDLEMVKETFDRIRRSSKLKPNAKTFHILINAFRADGDLSGCEATVESMINHGIKPRSGIFNTLLKSYAESEDDVGFEQCLRRMSRSRIAPNQVTHSIVISSYGKLGYPEKGEKWFKRILERKISPDTVVCTSLMQLRIEDDRLTDAVEVLLKTMPELGVEPDDVSYRAVVRALIGKNHMQHARLLAKEARDRGIFVFVPKRNTKVGEEYLF</sequence>
<evidence type="ECO:0000313" key="3">
    <source>
        <dbReference type="EMBL" id="KAJ8907460.1"/>
    </source>
</evidence>
<feature type="repeat" description="PPR" evidence="2">
    <location>
        <begin position="347"/>
        <end position="381"/>
    </location>
</feature>
<protein>
    <recommendedName>
        <fullName evidence="5">Pentacotripeptide-repeat region of PRORP domain-containing protein</fullName>
    </recommendedName>
</protein>
<dbReference type="EMBL" id="JAMWBK010000002">
    <property type="protein sequence ID" value="KAJ8907460.1"/>
    <property type="molecule type" value="Genomic_DNA"/>
</dbReference>
<keyword evidence="1" id="KW-0677">Repeat</keyword>
<keyword evidence="4" id="KW-1185">Reference proteome</keyword>
<comment type="caution">
    <text evidence="3">The sequence shown here is derived from an EMBL/GenBank/DDBJ whole genome shotgun (WGS) entry which is preliminary data.</text>
</comment>
<dbReference type="Gene3D" id="1.25.40.10">
    <property type="entry name" value="Tetratricopeptide repeat domain"/>
    <property type="match status" value="2"/>
</dbReference>
<reference evidence="3 4" key="1">
    <citation type="journal article" date="2023" name="Nat. Commun.">
        <title>Origin of minicircular mitochondrial genomes in red algae.</title>
        <authorList>
            <person name="Lee Y."/>
            <person name="Cho C.H."/>
            <person name="Lee Y.M."/>
            <person name="Park S.I."/>
            <person name="Yang J.H."/>
            <person name="West J.A."/>
            <person name="Bhattacharya D."/>
            <person name="Yoon H.S."/>
        </authorList>
    </citation>
    <scope>NUCLEOTIDE SEQUENCE [LARGE SCALE GENOMIC DNA]</scope>
    <source>
        <strain evidence="3 4">CCMP1338</strain>
        <tissue evidence="3">Whole cell</tissue>
    </source>
</reference>
<accession>A0AAV8UXY8</accession>
<dbReference type="Pfam" id="PF13812">
    <property type="entry name" value="PPR_3"/>
    <property type="match status" value="1"/>
</dbReference>
<dbReference type="InterPro" id="IPR011990">
    <property type="entry name" value="TPR-like_helical_dom_sf"/>
</dbReference>
<dbReference type="InterPro" id="IPR002885">
    <property type="entry name" value="PPR_rpt"/>
</dbReference>
<proteinExistence type="predicted"/>
<dbReference type="NCBIfam" id="TIGR00756">
    <property type="entry name" value="PPR"/>
    <property type="match status" value="2"/>
</dbReference>
<dbReference type="Proteomes" id="UP001157974">
    <property type="component" value="Unassembled WGS sequence"/>
</dbReference>
<dbReference type="PROSITE" id="PS51375">
    <property type="entry name" value="PPR"/>
    <property type="match status" value="2"/>
</dbReference>
<dbReference type="PANTHER" id="PTHR47447:SF17">
    <property type="entry name" value="OS12G0638900 PROTEIN"/>
    <property type="match status" value="1"/>
</dbReference>